<protein>
    <submittedName>
        <fullName evidence="2">Uncharacterized protein</fullName>
    </submittedName>
</protein>
<feature type="transmembrane region" description="Helical" evidence="1">
    <location>
        <begin position="322"/>
        <end position="339"/>
    </location>
</feature>
<sequence>MQVQLHPTTVNTSIINFRLRLIVWVAGFIFFALFTSRMQDFLRPPTGDEPFYLITAQSILYDYDLDETNQFASKSWLEFYPTCEEYLAGWKGFLPPGIPCSGLETLTPHNTAAKQPGTYTKHGLGLSFIIALPFALGKRLGVMFLLNAIAATLALNIFLLSWETTRQRRIAWVCWGVLGSSAPIFSYAYLIFPQLPAALCVIYCYRQARLLSEGSGVSNFRLVLASICLGILPWLHYLYLLLSALLGGYLLWSLRYRKDDGTISRRGYVVLLLPITFFGSLFIGYFQYLYGLPFPSTADHDGFSNPITIPLGVLGLLFDQKYGLLMYSPVYLLPLAWLVKRSISASLPNKAEFYWLIAITLPYFLVVADYNRWWGQWCPPARYLLPVIPLLALPLAQALNALQGKLLKVFIMVSAFWGALITVAFILDPRLSYHWEDTNPAKLLLWLEENIAFLKGVGLRNFFPAYVNYIEPLSPLYWISPFFWLSLTLWIGFRLVKSTQLKKQ</sequence>
<feature type="transmembrane region" description="Helical" evidence="1">
    <location>
        <begin position="234"/>
        <end position="256"/>
    </location>
</feature>
<keyword evidence="1" id="KW-0472">Membrane</keyword>
<proteinExistence type="predicted"/>
<feature type="transmembrane region" description="Helical" evidence="1">
    <location>
        <begin position="351"/>
        <end position="371"/>
    </location>
</feature>
<name>A0A8T7M828_9CHLR</name>
<gene>
    <name evidence="2" type="ORF">HXX08_20765</name>
    <name evidence="3" type="ORF">OZ401_003836</name>
</gene>
<keyword evidence="1" id="KW-1133">Transmembrane helix</keyword>
<reference evidence="2 4" key="1">
    <citation type="submission" date="2020-06" db="EMBL/GenBank/DDBJ databases">
        <title>Anoxygenic phototrophic Chloroflexota member uses a Type I reaction center.</title>
        <authorList>
            <person name="Tsuji J.M."/>
            <person name="Shaw N.A."/>
            <person name="Nagashima S."/>
            <person name="Venkiteswaran J."/>
            <person name="Schiff S.L."/>
            <person name="Hanada S."/>
            <person name="Tank M."/>
            <person name="Neufeld J.D."/>
        </authorList>
    </citation>
    <scope>NUCLEOTIDE SEQUENCE [LARGE SCALE GENOMIC DNA]</scope>
    <source>
        <strain evidence="2">L227-S17</strain>
    </source>
</reference>
<accession>A0A8T7M828</accession>
<dbReference type="EMBL" id="JACATZ010000003">
    <property type="protein sequence ID" value="NWJ48295.1"/>
    <property type="molecule type" value="Genomic_DNA"/>
</dbReference>
<evidence type="ECO:0000313" key="2">
    <source>
        <dbReference type="EMBL" id="NWJ48295.1"/>
    </source>
</evidence>
<feature type="transmembrane region" description="Helical" evidence="1">
    <location>
        <begin position="172"/>
        <end position="192"/>
    </location>
</feature>
<dbReference type="EMBL" id="CP128400">
    <property type="protein sequence ID" value="WJW68229.1"/>
    <property type="molecule type" value="Genomic_DNA"/>
</dbReference>
<evidence type="ECO:0000313" key="3">
    <source>
        <dbReference type="EMBL" id="WJW68229.1"/>
    </source>
</evidence>
<keyword evidence="1" id="KW-0812">Transmembrane</keyword>
<dbReference type="RefSeq" id="WP_341470133.1">
    <property type="nucleotide sequence ID" value="NZ_CP128400.1"/>
</dbReference>
<feature type="transmembrane region" description="Helical" evidence="1">
    <location>
        <begin position="409"/>
        <end position="427"/>
    </location>
</feature>
<keyword evidence="5" id="KW-1185">Reference proteome</keyword>
<organism evidence="2 4">
    <name type="scientific">Candidatus Chlorohelix allophototropha</name>
    <dbReference type="NCBI Taxonomy" id="3003348"/>
    <lineage>
        <taxon>Bacteria</taxon>
        <taxon>Bacillati</taxon>
        <taxon>Chloroflexota</taxon>
        <taxon>Chloroflexia</taxon>
        <taxon>Candidatus Chloroheliales</taxon>
        <taxon>Candidatus Chloroheliaceae</taxon>
        <taxon>Candidatus Chlorohelix</taxon>
    </lineage>
</organism>
<feature type="transmembrane region" description="Helical" evidence="1">
    <location>
        <begin position="383"/>
        <end position="402"/>
    </location>
</feature>
<dbReference type="Proteomes" id="UP000521676">
    <property type="component" value="Unassembled WGS sequence"/>
</dbReference>
<evidence type="ECO:0000313" key="5">
    <source>
        <dbReference type="Proteomes" id="UP001431572"/>
    </source>
</evidence>
<feature type="transmembrane region" description="Helical" evidence="1">
    <location>
        <begin position="15"/>
        <end position="34"/>
    </location>
</feature>
<evidence type="ECO:0000313" key="4">
    <source>
        <dbReference type="Proteomes" id="UP000521676"/>
    </source>
</evidence>
<reference evidence="3" key="2">
    <citation type="journal article" date="2024" name="Nature">
        <title>Anoxygenic phototroph of the Chloroflexota uses a type I reaction centre.</title>
        <authorList>
            <person name="Tsuji J.M."/>
            <person name="Shaw N.A."/>
            <person name="Nagashima S."/>
            <person name="Venkiteswaran J.J."/>
            <person name="Schiff S.L."/>
            <person name="Watanabe T."/>
            <person name="Fukui M."/>
            <person name="Hanada S."/>
            <person name="Tank M."/>
            <person name="Neufeld J.D."/>
        </authorList>
    </citation>
    <scope>NUCLEOTIDE SEQUENCE</scope>
    <source>
        <strain evidence="3">L227-S17</strain>
    </source>
</reference>
<feature type="transmembrane region" description="Helical" evidence="1">
    <location>
        <begin position="142"/>
        <end position="160"/>
    </location>
</feature>
<feature type="transmembrane region" description="Helical" evidence="1">
    <location>
        <begin position="476"/>
        <end position="496"/>
    </location>
</feature>
<feature type="transmembrane region" description="Helical" evidence="1">
    <location>
        <begin position="268"/>
        <end position="290"/>
    </location>
</feature>
<evidence type="ECO:0000256" key="1">
    <source>
        <dbReference type="SAM" id="Phobius"/>
    </source>
</evidence>
<dbReference type="Proteomes" id="UP001431572">
    <property type="component" value="Chromosome 2"/>
</dbReference>
<dbReference type="AlphaFoldDB" id="A0A8T7M828"/>